<gene>
    <name evidence="2" type="ORF">L195_g037937</name>
</gene>
<feature type="transmembrane region" description="Helical" evidence="1">
    <location>
        <begin position="45"/>
        <end position="62"/>
    </location>
</feature>
<accession>A0A2K3LTP6</accession>
<sequence length="93" mass="10411">GFGPINPKGLFRCCRVELIPRSGFNCVVVWSVEICRSQESGLPLLRYRFLFVYVLVTVLGLFCSKSFYACCLFGGCWHVGFGSVLAVDPYAKF</sequence>
<keyword evidence="1" id="KW-1133">Transmembrane helix</keyword>
<keyword evidence="1" id="KW-0472">Membrane</keyword>
<name>A0A2K3LTP6_TRIPR</name>
<protein>
    <submittedName>
        <fullName evidence="2">Uncharacterized protein</fullName>
    </submittedName>
</protein>
<feature type="non-terminal residue" evidence="2">
    <location>
        <position position="1"/>
    </location>
</feature>
<keyword evidence="1" id="KW-0812">Transmembrane</keyword>
<dbReference type="AlphaFoldDB" id="A0A2K3LTP6"/>
<dbReference type="Proteomes" id="UP000236291">
    <property type="component" value="Unassembled WGS sequence"/>
</dbReference>
<comment type="caution">
    <text evidence="2">The sequence shown here is derived from an EMBL/GenBank/DDBJ whole genome shotgun (WGS) entry which is preliminary data.</text>
</comment>
<evidence type="ECO:0000313" key="2">
    <source>
        <dbReference type="EMBL" id="PNX81912.1"/>
    </source>
</evidence>
<reference evidence="2 3" key="2">
    <citation type="journal article" date="2017" name="Front. Plant Sci.">
        <title>Gene Classification and Mining of Molecular Markers Useful in Red Clover (Trifolium pratense) Breeding.</title>
        <authorList>
            <person name="Istvanek J."/>
            <person name="Dluhosova J."/>
            <person name="Dluhos P."/>
            <person name="Patkova L."/>
            <person name="Nedelnik J."/>
            <person name="Repkova J."/>
        </authorList>
    </citation>
    <scope>NUCLEOTIDE SEQUENCE [LARGE SCALE GENOMIC DNA]</scope>
    <source>
        <strain evidence="3">cv. Tatra</strain>
        <tissue evidence="2">Young leaves</tissue>
    </source>
</reference>
<feature type="transmembrane region" description="Helical" evidence="1">
    <location>
        <begin position="67"/>
        <end position="87"/>
    </location>
</feature>
<organism evidence="2 3">
    <name type="scientific">Trifolium pratense</name>
    <name type="common">Red clover</name>
    <dbReference type="NCBI Taxonomy" id="57577"/>
    <lineage>
        <taxon>Eukaryota</taxon>
        <taxon>Viridiplantae</taxon>
        <taxon>Streptophyta</taxon>
        <taxon>Embryophyta</taxon>
        <taxon>Tracheophyta</taxon>
        <taxon>Spermatophyta</taxon>
        <taxon>Magnoliopsida</taxon>
        <taxon>eudicotyledons</taxon>
        <taxon>Gunneridae</taxon>
        <taxon>Pentapetalae</taxon>
        <taxon>rosids</taxon>
        <taxon>fabids</taxon>
        <taxon>Fabales</taxon>
        <taxon>Fabaceae</taxon>
        <taxon>Papilionoideae</taxon>
        <taxon>50 kb inversion clade</taxon>
        <taxon>NPAAA clade</taxon>
        <taxon>Hologalegina</taxon>
        <taxon>IRL clade</taxon>
        <taxon>Trifolieae</taxon>
        <taxon>Trifolium</taxon>
    </lineage>
</organism>
<evidence type="ECO:0000313" key="3">
    <source>
        <dbReference type="Proteomes" id="UP000236291"/>
    </source>
</evidence>
<proteinExistence type="predicted"/>
<dbReference type="EMBL" id="ASHM01040877">
    <property type="protein sequence ID" value="PNX81912.1"/>
    <property type="molecule type" value="Genomic_DNA"/>
</dbReference>
<reference evidence="2 3" key="1">
    <citation type="journal article" date="2014" name="Am. J. Bot.">
        <title>Genome assembly and annotation for red clover (Trifolium pratense; Fabaceae).</title>
        <authorList>
            <person name="Istvanek J."/>
            <person name="Jaros M."/>
            <person name="Krenek A."/>
            <person name="Repkova J."/>
        </authorList>
    </citation>
    <scope>NUCLEOTIDE SEQUENCE [LARGE SCALE GENOMIC DNA]</scope>
    <source>
        <strain evidence="3">cv. Tatra</strain>
        <tissue evidence="2">Young leaves</tissue>
    </source>
</reference>
<evidence type="ECO:0000256" key="1">
    <source>
        <dbReference type="SAM" id="Phobius"/>
    </source>
</evidence>